<sequence>YDISSDIINAGRIDIPLISTQRRSIPPYHVAFIQVKTPHSVSSDAWEASFVLKTNAA</sequence>
<reference evidence="1" key="1">
    <citation type="submission" date="2021-02" db="EMBL/GenBank/DDBJ databases">
        <authorList>
            <person name="Nowell W R."/>
        </authorList>
    </citation>
    <scope>NUCLEOTIDE SEQUENCE</scope>
</reference>
<name>A0A822F3U9_9BILA</name>
<evidence type="ECO:0000313" key="2">
    <source>
        <dbReference type="Proteomes" id="UP000663848"/>
    </source>
</evidence>
<evidence type="ECO:0000313" key="1">
    <source>
        <dbReference type="EMBL" id="CAF5117375.1"/>
    </source>
</evidence>
<dbReference type="Proteomes" id="UP000663848">
    <property type="component" value="Unassembled WGS sequence"/>
</dbReference>
<comment type="caution">
    <text evidence="1">The sequence shown here is derived from an EMBL/GenBank/DDBJ whole genome shotgun (WGS) entry which is preliminary data.</text>
</comment>
<accession>A0A822F3U9</accession>
<organism evidence="1 2">
    <name type="scientific">Rotaria socialis</name>
    <dbReference type="NCBI Taxonomy" id="392032"/>
    <lineage>
        <taxon>Eukaryota</taxon>
        <taxon>Metazoa</taxon>
        <taxon>Spiralia</taxon>
        <taxon>Gnathifera</taxon>
        <taxon>Rotifera</taxon>
        <taxon>Eurotatoria</taxon>
        <taxon>Bdelloidea</taxon>
        <taxon>Philodinida</taxon>
        <taxon>Philodinidae</taxon>
        <taxon>Rotaria</taxon>
    </lineage>
</organism>
<dbReference type="EMBL" id="CAJOBR010078442">
    <property type="protein sequence ID" value="CAF5117375.1"/>
    <property type="molecule type" value="Genomic_DNA"/>
</dbReference>
<feature type="non-terminal residue" evidence="1">
    <location>
        <position position="1"/>
    </location>
</feature>
<proteinExistence type="predicted"/>
<protein>
    <submittedName>
        <fullName evidence="1">Uncharacterized protein</fullName>
    </submittedName>
</protein>
<gene>
    <name evidence="1" type="ORF">QYT958_LOCUS45834</name>
</gene>
<dbReference type="AlphaFoldDB" id="A0A822F3U9"/>